<keyword evidence="4" id="KW-1185">Reference proteome</keyword>
<protein>
    <submittedName>
        <fullName evidence="3">Pilus assembly protein TadG-related protein</fullName>
    </submittedName>
</protein>
<keyword evidence="1" id="KW-1133">Transmembrane helix</keyword>
<evidence type="ECO:0000256" key="1">
    <source>
        <dbReference type="SAM" id="Phobius"/>
    </source>
</evidence>
<comment type="caution">
    <text evidence="3">The sequence shown here is derived from an EMBL/GenBank/DDBJ whole genome shotgun (WGS) entry which is preliminary data.</text>
</comment>
<dbReference type="RefSeq" id="WP_259550317.1">
    <property type="nucleotide sequence ID" value="NZ_BAABHW010000002.1"/>
</dbReference>
<feature type="transmembrane region" description="Helical" evidence="1">
    <location>
        <begin position="36"/>
        <end position="58"/>
    </location>
</feature>
<organism evidence="3 4">
    <name type="scientific">[Roseibacterium] beibuensis</name>
    <dbReference type="NCBI Taxonomy" id="1193142"/>
    <lineage>
        <taxon>Bacteria</taxon>
        <taxon>Pseudomonadati</taxon>
        <taxon>Pseudomonadota</taxon>
        <taxon>Alphaproteobacteria</taxon>
        <taxon>Rhodobacterales</taxon>
        <taxon>Roseobacteraceae</taxon>
        <taxon>Roseicyclus</taxon>
    </lineage>
</organism>
<keyword evidence="1" id="KW-0472">Membrane</keyword>
<dbReference type="EMBL" id="BAABHW010000002">
    <property type="protein sequence ID" value="GAA5072686.1"/>
    <property type="molecule type" value="Genomic_DNA"/>
</dbReference>
<dbReference type="Proteomes" id="UP001499910">
    <property type="component" value="Unassembled WGS sequence"/>
</dbReference>
<name>A0ABP9L7G7_9RHOB</name>
<proteinExistence type="predicted"/>
<dbReference type="InterPro" id="IPR028087">
    <property type="entry name" value="Tad_N"/>
</dbReference>
<keyword evidence="1" id="KW-0812">Transmembrane</keyword>
<dbReference type="Gene3D" id="3.40.50.410">
    <property type="entry name" value="von Willebrand factor, type A domain"/>
    <property type="match status" value="1"/>
</dbReference>
<evidence type="ECO:0000313" key="3">
    <source>
        <dbReference type="EMBL" id="GAA5072686.1"/>
    </source>
</evidence>
<evidence type="ECO:0000259" key="2">
    <source>
        <dbReference type="Pfam" id="PF13400"/>
    </source>
</evidence>
<dbReference type="InterPro" id="IPR036465">
    <property type="entry name" value="vWFA_dom_sf"/>
</dbReference>
<dbReference type="SUPFAM" id="SSF53300">
    <property type="entry name" value="vWA-like"/>
    <property type="match status" value="1"/>
</dbReference>
<accession>A0ABP9L7G7</accession>
<reference evidence="4" key="1">
    <citation type="journal article" date="2019" name="Int. J. Syst. Evol. Microbiol.">
        <title>The Global Catalogue of Microorganisms (GCM) 10K type strain sequencing project: providing services to taxonomists for standard genome sequencing and annotation.</title>
        <authorList>
            <consortium name="The Broad Institute Genomics Platform"/>
            <consortium name="The Broad Institute Genome Sequencing Center for Infectious Disease"/>
            <person name="Wu L."/>
            <person name="Ma J."/>
        </authorList>
    </citation>
    <scope>NUCLEOTIDE SEQUENCE [LARGE SCALE GENOMIC DNA]</scope>
    <source>
        <strain evidence="4">JCM 18015</strain>
    </source>
</reference>
<feature type="domain" description="Putative Flp pilus-assembly TadG-like N-terminal" evidence="2">
    <location>
        <begin position="34"/>
        <end position="80"/>
    </location>
</feature>
<gene>
    <name evidence="3" type="ORF">GCM10023209_17720</name>
</gene>
<sequence length="541" mass="60805">MTKTSKTSGPGQKANRKPRALATLAQRFCRAEDGTITSFALMMFVLMVAVGGIAVDIMRYETQRAQLQYTLDRAVLAAASVTQPLDPYDVVQSYFEVSGLQNYRLDIDVDQGFNYRRVDAYAELEINSLFMHMFGVRVLSSPAQGVAEERIRNVEISMVLDISGSMGSYDRIQNMRAAAREFVTTVLEANESDQGNLVSISIVPYNGMVNMGDTLESVFTLSGEHDRSSCVRFTSEQFARTAINPNETLERIAHWDHDDYSQYDDFDDPYCPTDDYGAILPWEHDEAVLHAHIDSLRARGWTAIDLGMNWAVGLLDPAARPALNALIDADAVDGDFFDRPADYDDEETIKVVVLMTDGENTNQYDLRDPYKSGSSPIYYHSDHDRYSVYVPSRDQFWVSRYDPDDYNGWWSDEPYRNAESVALSWTYLWANYTGRYIADRYLRVPAYMSGNWSAYNGVRYDADYMYAGRSAADTNLLSACAAAQDAGILIFSVGFEAPYGGQQVMRACASSDAHYYDVEGIEISDAFASIARSINQLRLVQ</sequence>
<evidence type="ECO:0000313" key="4">
    <source>
        <dbReference type="Proteomes" id="UP001499910"/>
    </source>
</evidence>
<dbReference type="Pfam" id="PF13400">
    <property type="entry name" value="Tad"/>
    <property type="match status" value="1"/>
</dbReference>